<gene>
    <name evidence="1" type="ORF">BDR25DRAFT_306939</name>
</gene>
<proteinExistence type="predicted"/>
<dbReference type="EMBL" id="MU003533">
    <property type="protein sequence ID" value="KAF2464821.1"/>
    <property type="molecule type" value="Genomic_DNA"/>
</dbReference>
<keyword evidence="2" id="KW-1185">Reference proteome</keyword>
<comment type="caution">
    <text evidence="1">The sequence shown here is derived from an EMBL/GenBank/DDBJ whole genome shotgun (WGS) entry which is preliminary data.</text>
</comment>
<evidence type="ECO:0000313" key="1">
    <source>
        <dbReference type="EMBL" id="KAF2464821.1"/>
    </source>
</evidence>
<dbReference type="Proteomes" id="UP000799755">
    <property type="component" value="Unassembled WGS sequence"/>
</dbReference>
<sequence length="383" mass="44734">MLRELPHSTANLFHASWALHCLAEGEFDPVGAKAFLERRNLVKQPIAYPHILKSFSDPMDALDEFLDFKAEIDIIVERYAESVNAIMETFVNPDVEIQPITLSGAEYARISEAFLILKLYYQFQLKFKRAEKFGDGPFTWEPDFTSCLYPWQVEQVLSVDWFLQSYGHTCSSAFYGLISEWYSSQERLEEESSYFRHFKRAISNVEAYYPANPHFVPFRLAARYFSSMAPWRLNSEAFDSPTQGPSEELLGTTENTTPSHGWIYFKSVRQPHQIPEAIYGQLFLELGIFFWDQDRLAEWNLADPNEFKDVLVAFETRQHQAGQYYAFMSQLDYESFLQRRESDRIIEWTRCPIQGTFGAWGLEKIRLGHFLADLNYEKLHRCG</sequence>
<reference evidence="1" key="1">
    <citation type="journal article" date="2020" name="Stud. Mycol.">
        <title>101 Dothideomycetes genomes: a test case for predicting lifestyles and emergence of pathogens.</title>
        <authorList>
            <person name="Haridas S."/>
            <person name="Albert R."/>
            <person name="Binder M."/>
            <person name="Bloem J."/>
            <person name="Labutti K."/>
            <person name="Salamov A."/>
            <person name="Andreopoulos B."/>
            <person name="Baker S."/>
            <person name="Barry K."/>
            <person name="Bills G."/>
            <person name="Bluhm B."/>
            <person name="Cannon C."/>
            <person name="Castanera R."/>
            <person name="Culley D."/>
            <person name="Daum C."/>
            <person name="Ezra D."/>
            <person name="Gonzalez J."/>
            <person name="Henrissat B."/>
            <person name="Kuo A."/>
            <person name="Liang C."/>
            <person name="Lipzen A."/>
            <person name="Lutzoni F."/>
            <person name="Magnuson J."/>
            <person name="Mondo S."/>
            <person name="Nolan M."/>
            <person name="Ohm R."/>
            <person name="Pangilinan J."/>
            <person name="Park H.-J."/>
            <person name="Ramirez L."/>
            <person name="Alfaro M."/>
            <person name="Sun H."/>
            <person name="Tritt A."/>
            <person name="Yoshinaga Y."/>
            <person name="Zwiers L.-H."/>
            <person name="Turgeon B."/>
            <person name="Goodwin S."/>
            <person name="Spatafora J."/>
            <person name="Crous P."/>
            <person name="Grigoriev I."/>
        </authorList>
    </citation>
    <scope>NUCLEOTIDE SEQUENCE</scope>
    <source>
        <strain evidence="1">ATCC 200398</strain>
    </source>
</reference>
<accession>A0ACB6QD28</accession>
<evidence type="ECO:0000313" key="2">
    <source>
        <dbReference type="Proteomes" id="UP000799755"/>
    </source>
</evidence>
<protein>
    <submittedName>
        <fullName evidence="1">Uncharacterized protein</fullName>
    </submittedName>
</protein>
<organism evidence="1 2">
    <name type="scientific">Lindgomyces ingoldianus</name>
    <dbReference type="NCBI Taxonomy" id="673940"/>
    <lineage>
        <taxon>Eukaryota</taxon>
        <taxon>Fungi</taxon>
        <taxon>Dikarya</taxon>
        <taxon>Ascomycota</taxon>
        <taxon>Pezizomycotina</taxon>
        <taxon>Dothideomycetes</taxon>
        <taxon>Pleosporomycetidae</taxon>
        <taxon>Pleosporales</taxon>
        <taxon>Lindgomycetaceae</taxon>
        <taxon>Lindgomyces</taxon>
    </lineage>
</organism>
<name>A0ACB6QD28_9PLEO</name>